<dbReference type="RefSeq" id="WP_039833861.1">
    <property type="nucleotide sequence ID" value="NZ_CP068595.1"/>
</dbReference>
<protein>
    <submittedName>
        <fullName evidence="1">Uncharacterized protein</fullName>
    </submittedName>
</protein>
<evidence type="ECO:0000313" key="1">
    <source>
        <dbReference type="EMBL" id="QQZ58929.1"/>
    </source>
</evidence>
<keyword evidence="2" id="KW-1185">Reference proteome</keyword>
<gene>
    <name evidence="1" type="ORF">JI735_19560</name>
</gene>
<dbReference type="Proteomes" id="UP000595841">
    <property type="component" value="Chromosome"/>
</dbReference>
<organism evidence="1 2">
    <name type="scientific">Paenibacillus sonchi</name>
    <dbReference type="NCBI Taxonomy" id="373687"/>
    <lineage>
        <taxon>Bacteria</taxon>
        <taxon>Bacillati</taxon>
        <taxon>Bacillota</taxon>
        <taxon>Bacilli</taxon>
        <taxon>Bacillales</taxon>
        <taxon>Paenibacillaceae</taxon>
        <taxon>Paenibacillus</taxon>
        <taxon>Paenibacillus sonchi group</taxon>
    </lineage>
</organism>
<name>A0A974SB48_9BACL</name>
<dbReference type="AlphaFoldDB" id="A0A974SB48"/>
<proteinExistence type="predicted"/>
<reference evidence="1 2" key="1">
    <citation type="submission" date="2021-01" db="EMBL/GenBank/DDBJ databases">
        <title>Whole genome sequence of Paenibacillus sonchi LMG 24727 for comparative genomics.</title>
        <authorList>
            <person name="Lee G."/>
            <person name="Kim M.-J."/>
            <person name="Lim K."/>
            <person name="Shin J.-H."/>
        </authorList>
    </citation>
    <scope>NUCLEOTIDE SEQUENCE [LARGE SCALE GENOMIC DNA]</scope>
    <source>
        <strain evidence="1 2">LMG 24727</strain>
    </source>
</reference>
<evidence type="ECO:0000313" key="2">
    <source>
        <dbReference type="Proteomes" id="UP000595841"/>
    </source>
</evidence>
<accession>A0A974SB48</accession>
<sequence>MSSSKVTRLFKRLFHAKHRQEEASIANQPTAAISKEQQWEQMKARWEDERKASSSEAVLNDLLRQTYEAEVMENVQSTLEEALSLLDDAASEAPEPLKSEITAIWRALDELVQKTFTESN</sequence>
<dbReference type="KEGG" id="pson:JI735_19560"/>
<dbReference type="EMBL" id="CP068595">
    <property type="protein sequence ID" value="QQZ58929.1"/>
    <property type="molecule type" value="Genomic_DNA"/>
</dbReference>